<dbReference type="EMBL" id="CM007897">
    <property type="protein sequence ID" value="OTG19620.1"/>
    <property type="molecule type" value="Genomic_DNA"/>
</dbReference>
<dbReference type="STRING" id="4232.A0A251U8E4"/>
<name>A0A251U8E4_HELAN</name>
<dbReference type="GO" id="GO:2000028">
    <property type="term" value="P:regulation of photoperiodism, flowering"/>
    <property type="evidence" value="ECO:0007669"/>
    <property type="project" value="InterPro"/>
</dbReference>
<proteinExistence type="predicted"/>
<sequence length="77" mass="9102">MDNRSQFKSLSAKHLAKRTVQDVVGLIGLKHFSKARRAIVNQQRVFAIQVFELHRLIKKPKQLYQRKLRHPILFLIV</sequence>
<dbReference type="PANTHER" id="PTHR34281:SF2">
    <property type="entry name" value="PROTEIN EARLY FLOWERING 3"/>
    <property type="match status" value="1"/>
</dbReference>
<gene>
    <name evidence="1" type="ORF">HannXRQ_Chr08g0236141</name>
</gene>
<dbReference type="InParanoid" id="A0A251U8E4"/>
<dbReference type="InterPro" id="IPR039319">
    <property type="entry name" value="ELF3-like"/>
</dbReference>
<keyword evidence="2" id="KW-1185">Reference proteome</keyword>
<dbReference type="Proteomes" id="UP000215914">
    <property type="component" value="Chromosome 8"/>
</dbReference>
<evidence type="ECO:0000313" key="1">
    <source>
        <dbReference type="EMBL" id="OTG19620.1"/>
    </source>
</evidence>
<reference evidence="2" key="1">
    <citation type="journal article" date="2017" name="Nature">
        <title>The sunflower genome provides insights into oil metabolism, flowering and Asterid evolution.</title>
        <authorList>
            <person name="Badouin H."/>
            <person name="Gouzy J."/>
            <person name="Grassa C.J."/>
            <person name="Murat F."/>
            <person name="Staton S.E."/>
            <person name="Cottret L."/>
            <person name="Lelandais-Briere C."/>
            <person name="Owens G.L."/>
            <person name="Carrere S."/>
            <person name="Mayjonade B."/>
            <person name="Legrand L."/>
            <person name="Gill N."/>
            <person name="Kane N.C."/>
            <person name="Bowers J.E."/>
            <person name="Hubner S."/>
            <person name="Bellec A."/>
            <person name="Berard A."/>
            <person name="Berges H."/>
            <person name="Blanchet N."/>
            <person name="Boniface M.C."/>
            <person name="Brunel D."/>
            <person name="Catrice O."/>
            <person name="Chaidir N."/>
            <person name="Claudel C."/>
            <person name="Donnadieu C."/>
            <person name="Faraut T."/>
            <person name="Fievet G."/>
            <person name="Helmstetter N."/>
            <person name="King M."/>
            <person name="Knapp S.J."/>
            <person name="Lai Z."/>
            <person name="Le Paslier M.C."/>
            <person name="Lippi Y."/>
            <person name="Lorenzon L."/>
            <person name="Mandel J.R."/>
            <person name="Marage G."/>
            <person name="Marchand G."/>
            <person name="Marquand E."/>
            <person name="Bret-Mestries E."/>
            <person name="Morien E."/>
            <person name="Nambeesan S."/>
            <person name="Nguyen T."/>
            <person name="Pegot-Espagnet P."/>
            <person name="Pouilly N."/>
            <person name="Raftis F."/>
            <person name="Sallet E."/>
            <person name="Schiex T."/>
            <person name="Thomas J."/>
            <person name="Vandecasteele C."/>
            <person name="Vares D."/>
            <person name="Vear F."/>
            <person name="Vautrin S."/>
            <person name="Crespi M."/>
            <person name="Mangin B."/>
            <person name="Burke J.M."/>
            <person name="Salse J."/>
            <person name="Munos S."/>
            <person name="Vincourt P."/>
            <person name="Rieseberg L.H."/>
            <person name="Langlade N.B."/>
        </authorList>
    </citation>
    <scope>NUCLEOTIDE SEQUENCE [LARGE SCALE GENOMIC DNA]</scope>
    <source>
        <strain evidence="2">cv. SF193</strain>
    </source>
</reference>
<dbReference type="PANTHER" id="PTHR34281">
    <property type="entry name" value="PROTEIN EARLY FLOWERING 3"/>
    <property type="match status" value="1"/>
</dbReference>
<evidence type="ECO:0000313" key="2">
    <source>
        <dbReference type="Proteomes" id="UP000215914"/>
    </source>
</evidence>
<protein>
    <submittedName>
        <fullName evidence="1">Uncharacterized protein</fullName>
    </submittedName>
</protein>
<dbReference type="AlphaFoldDB" id="A0A251U8E4"/>
<accession>A0A251U8E4</accession>
<organism evidence="1 2">
    <name type="scientific">Helianthus annuus</name>
    <name type="common">Common sunflower</name>
    <dbReference type="NCBI Taxonomy" id="4232"/>
    <lineage>
        <taxon>Eukaryota</taxon>
        <taxon>Viridiplantae</taxon>
        <taxon>Streptophyta</taxon>
        <taxon>Embryophyta</taxon>
        <taxon>Tracheophyta</taxon>
        <taxon>Spermatophyta</taxon>
        <taxon>Magnoliopsida</taxon>
        <taxon>eudicotyledons</taxon>
        <taxon>Gunneridae</taxon>
        <taxon>Pentapetalae</taxon>
        <taxon>asterids</taxon>
        <taxon>campanulids</taxon>
        <taxon>Asterales</taxon>
        <taxon>Asteraceae</taxon>
        <taxon>Asteroideae</taxon>
        <taxon>Heliantheae alliance</taxon>
        <taxon>Heliantheae</taxon>
        <taxon>Helianthus</taxon>
    </lineage>
</organism>